<evidence type="ECO:0000259" key="1">
    <source>
        <dbReference type="Pfam" id="PF08241"/>
    </source>
</evidence>
<evidence type="ECO:0000313" key="2">
    <source>
        <dbReference type="EMBL" id="MBP1989693.1"/>
    </source>
</evidence>
<keyword evidence="3" id="KW-1185">Reference proteome</keyword>
<keyword evidence="2" id="KW-0808">Transferase</keyword>
<dbReference type="InterPro" id="IPR052939">
    <property type="entry name" value="23S_rRNA_MeTrnsfrase_RlmA"/>
</dbReference>
<dbReference type="EMBL" id="JAGGLB010000003">
    <property type="protein sequence ID" value="MBP1989693.1"/>
    <property type="molecule type" value="Genomic_DNA"/>
</dbReference>
<dbReference type="InterPro" id="IPR029063">
    <property type="entry name" value="SAM-dependent_MTases_sf"/>
</dbReference>
<dbReference type="GO" id="GO:0032259">
    <property type="term" value="P:methylation"/>
    <property type="evidence" value="ECO:0007669"/>
    <property type="project" value="UniProtKB-KW"/>
</dbReference>
<gene>
    <name evidence="2" type="ORF">J2Z66_001291</name>
</gene>
<reference evidence="2 3" key="1">
    <citation type="submission" date="2021-03" db="EMBL/GenBank/DDBJ databases">
        <title>Genomic Encyclopedia of Type Strains, Phase IV (KMG-IV): sequencing the most valuable type-strain genomes for metagenomic binning, comparative biology and taxonomic classification.</title>
        <authorList>
            <person name="Goeker M."/>
        </authorList>
    </citation>
    <scope>NUCLEOTIDE SEQUENCE [LARGE SCALE GENOMIC DNA]</scope>
    <source>
        <strain evidence="2 3">DSM 26048</strain>
    </source>
</reference>
<proteinExistence type="predicted"/>
<organism evidence="2 3">
    <name type="scientific">Paenibacillus eucommiae</name>
    <dbReference type="NCBI Taxonomy" id="1355755"/>
    <lineage>
        <taxon>Bacteria</taxon>
        <taxon>Bacillati</taxon>
        <taxon>Bacillota</taxon>
        <taxon>Bacilli</taxon>
        <taxon>Bacillales</taxon>
        <taxon>Paenibacillaceae</taxon>
        <taxon>Paenibacillus</taxon>
    </lineage>
</organism>
<evidence type="ECO:0000313" key="3">
    <source>
        <dbReference type="Proteomes" id="UP001519287"/>
    </source>
</evidence>
<accession>A0ABS4IQ48</accession>
<dbReference type="Proteomes" id="UP001519287">
    <property type="component" value="Unassembled WGS sequence"/>
</dbReference>
<name>A0ABS4IQ48_9BACL</name>
<dbReference type="Pfam" id="PF08241">
    <property type="entry name" value="Methyltransf_11"/>
    <property type="match status" value="1"/>
</dbReference>
<dbReference type="RefSeq" id="WP_209970504.1">
    <property type="nucleotide sequence ID" value="NZ_JAGGLB010000003.1"/>
</dbReference>
<dbReference type="PANTHER" id="PTHR43460:SF1">
    <property type="entry name" value="METHYLTRANSFERASE TYPE 11 DOMAIN-CONTAINING PROTEIN"/>
    <property type="match status" value="1"/>
</dbReference>
<dbReference type="Gene3D" id="3.40.50.150">
    <property type="entry name" value="Vaccinia Virus protein VP39"/>
    <property type="match status" value="1"/>
</dbReference>
<keyword evidence="2" id="KW-0489">Methyltransferase</keyword>
<feature type="domain" description="Methyltransferase type 11" evidence="1">
    <location>
        <begin position="56"/>
        <end position="123"/>
    </location>
</feature>
<dbReference type="GO" id="GO:0008168">
    <property type="term" value="F:methyltransferase activity"/>
    <property type="evidence" value="ECO:0007669"/>
    <property type="project" value="UniProtKB-KW"/>
</dbReference>
<dbReference type="InterPro" id="IPR013216">
    <property type="entry name" value="Methyltransf_11"/>
</dbReference>
<sequence length="253" mass="29074">MKMDKQFLDILSNVHQDFSGWDFSYITATGRMGSQLLSWSYGSMAIPLIQKANSMLDMGTGGGELLSMLSPLPKRVFATEGYLPNVPIARKRLEPLGVKVVQIDEDSHLPFEDNQFDLILNKHESYCPEEIRRIISDDGIFLTQQSGGLDCREINETFGVPLNEEFNHWNLETAVLEIEANGFEVLTSKEEFPLQRFYDVGSLIYYLKAIPWQVPGFEPEKYLTKIYEIHQIIQEKGFFDVSQHRFIIKSRPI</sequence>
<dbReference type="SUPFAM" id="SSF53335">
    <property type="entry name" value="S-adenosyl-L-methionine-dependent methyltransferases"/>
    <property type="match status" value="1"/>
</dbReference>
<dbReference type="PANTHER" id="PTHR43460">
    <property type="entry name" value="METHYLTRANSFERASE"/>
    <property type="match status" value="1"/>
</dbReference>
<comment type="caution">
    <text evidence="2">The sequence shown here is derived from an EMBL/GenBank/DDBJ whole genome shotgun (WGS) entry which is preliminary data.</text>
</comment>
<protein>
    <submittedName>
        <fullName evidence="2">SAM-dependent methyltransferase</fullName>
    </submittedName>
</protein>